<name>A0A5E5PBJ3_9BURK</name>
<dbReference type="AlphaFoldDB" id="A0A5E5PBJ3"/>
<evidence type="ECO:0000313" key="2">
    <source>
        <dbReference type="Proteomes" id="UP000364291"/>
    </source>
</evidence>
<proteinExistence type="predicted"/>
<evidence type="ECO:0000313" key="1">
    <source>
        <dbReference type="EMBL" id="VVG74056.1"/>
    </source>
</evidence>
<dbReference type="OrthoDB" id="6607609at2"/>
<sequence>MSYAELDAAILKSVSGGYVTYSYLISKHGRLADSLAKPDYVGERNGWRLIDRRLQALRKRGEITFSRKEGWTIAASQAAEERKS</sequence>
<dbReference type="Proteomes" id="UP000364291">
    <property type="component" value="Unassembled WGS sequence"/>
</dbReference>
<gene>
    <name evidence="1" type="ORF">PAP18089_05068</name>
</gene>
<dbReference type="RefSeq" id="WP_150728814.1">
    <property type="nucleotide sequence ID" value="NZ_CABPSX010000015.1"/>
</dbReference>
<evidence type="ECO:0008006" key="3">
    <source>
        <dbReference type="Google" id="ProtNLM"/>
    </source>
</evidence>
<protein>
    <recommendedName>
        <fullName evidence="3">Restriction system protein Mrr-like N-terminal domain-containing protein</fullName>
    </recommendedName>
</protein>
<organism evidence="1 2">
    <name type="scientific">Pandoraea apista</name>
    <dbReference type="NCBI Taxonomy" id="93218"/>
    <lineage>
        <taxon>Bacteria</taxon>
        <taxon>Pseudomonadati</taxon>
        <taxon>Pseudomonadota</taxon>
        <taxon>Betaproteobacteria</taxon>
        <taxon>Burkholderiales</taxon>
        <taxon>Burkholderiaceae</taxon>
        <taxon>Pandoraea</taxon>
    </lineage>
</organism>
<dbReference type="EMBL" id="CABPSX010000015">
    <property type="protein sequence ID" value="VVG74056.1"/>
    <property type="molecule type" value="Genomic_DNA"/>
</dbReference>
<accession>A0A5E5PBJ3</accession>
<reference evidence="1 2" key="1">
    <citation type="submission" date="2019-08" db="EMBL/GenBank/DDBJ databases">
        <authorList>
            <person name="Peeters C."/>
        </authorList>
    </citation>
    <scope>NUCLEOTIDE SEQUENCE [LARGE SCALE GENOMIC DNA]</scope>
    <source>
        <strain evidence="1 2">LMG 18089</strain>
    </source>
</reference>